<keyword evidence="3" id="KW-0964">Secreted</keyword>
<dbReference type="GO" id="GO:0005576">
    <property type="term" value="C:extracellular region"/>
    <property type="evidence" value="ECO:0007669"/>
    <property type="project" value="UniProtKB-SubCell"/>
</dbReference>
<dbReference type="GO" id="GO:0009986">
    <property type="term" value="C:cell surface"/>
    <property type="evidence" value="ECO:0007669"/>
    <property type="project" value="TreeGrafter"/>
</dbReference>
<dbReference type="AlphaFoldDB" id="A0A0P1B9N5"/>
<dbReference type="EC" id="3.2.1.58" evidence="9"/>
<reference evidence="13 14" key="1">
    <citation type="submission" date="2014-09" db="EMBL/GenBank/DDBJ databases">
        <authorList>
            <person name="Magalhaes I.L.F."/>
            <person name="Oliveira U."/>
            <person name="Santos F.R."/>
            <person name="Vidigal T.H.D.A."/>
            <person name="Brescovit A.D."/>
            <person name="Santos A.J."/>
        </authorList>
    </citation>
    <scope>NUCLEOTIDE SEQUENCE [LARGE SCALE GENOMIC DNA]</scope>
</reference>
<keyword evidence="13" id="KW-0808">Transferase</keyword>
<dbReference type="STRING" id="401625.A0A0P1B9N5"/>
<dbReference type="Gene3D" id="3.20.20.80">
    <property type="entry name" value="Glycosidases"/>
    <property type="match status" value="1"/>
</dbReference>
<accession>A0A0P1B9N5</accession>
<evidence type="ECO:0000256" key="3">
    <source>
        <dbReference type="ARBA" id="ARBA00022525"/>
    </source>
</evidence>
<dbReference type="SUPFAM" id="SSF51445">
    <property type="entry name" value="(Trans)glycosidases"/>
    <property type="match status" value="1"/>
</dbReference>
<comment type="similarity">
    <text evidence="2 10">Belongs to the glycosyl hydrolase 5 (cellulase A) family.</text>
</comment>
<keyword evidence="6 10" id="KW-0326">Glycosidase</keyword>
<evidence type="ECO:0000256" key="2">
    <source>
        <dbReference type="ARBA" id="ARBA00005641"/>
    </source>
</evidence>
<dbReference type="InterPro" id="IPR017853">
    <property type="entry name" value="GH"/>
</dbReference>
<keyword evidence="13" id="KW-0695">RNA-directed DNA polymerase</keyword>
<evidence type="ECO:0000256" key="9">
    <source>
        <dbReference type="ARBA" id="ARBA00038929"/>
    </source>
</evidence>
<dbReference type="Pfam" id="PF00150">
    <property type="entry name" value="Cellulase"/>
    <property type="match status" value="1"/>
</dbReference>
<evidence type="ECO:0000256" key="6">
    <source>
        <dbReference type="ARBA" id="ARBA00023295"/>
    </source>
</evidence>
<evidence type="ECO:0000313" key="13">
    <source>
        <dbReference type="EMBL" id="CEH11848.1"/>
    </source>
</evidence>
<proteinExistence type="inferred from homology"/>
<keyword evidence="13" id="KW-0548">Nucleotidyltransferase</keyword>
<dbReference type="InterPro" id="IPR050386">
    <property type="entry name" value="Glycosyl_hydrolase_5"/>
</dbReference>
<evidence type="ECO:0000256" key="7">
    <source>
        <dbReference type="ARBA" id="ARBA00023316"/>
    </source>
</evidence>
<evidence type="ECO:0000256" key="5">
    <source>
        <dbReference type="ARBA" id="ARBA00022801"/>
    </source>
</evidence>
<dbReference type="Proteomes" id="UP000054845">
    <property type="component" value="Unassembled WGS sequence"/>
</dbReference>
<dbReference type="GO" id="GO:0004338">
    <property type="term" value="F:glucan exo-1,3-beta-glucosidase activity"/>
    <property type="evidence" value="ECO:0007669"/>
    <property type="project" value="UniProtKB-EC"/>
</dbReference>
<dbReference type="GO" id="GO:0003964">
    <property type="term" value="F:RNA-directed DNA polymerase activity"/>
    <property type="evidence" value="ECO:0007669"/>
    <property type="project" value="UniProtKB-KW"/>
</dbReference>
<evidence type="ECO:0000256" key="8">
    <source>
        <dbReference type="ARBA" id="ARBA00036824"/>
    </source>
</evidence>
<dbReference type="PANTHER" id="PTHR31297:SF1">
    <property type="entry name" value="GLUCAN 1,3-BETA-GLUCOSIDASE I_II-RELATED"/>
    <property type="match status" value="1"/>
</dbReference>
<comment type="catalytic activity">
    <reaction evidence="8">
        <text>Successive hydrolysis of beta-D-glucose units from the non-reducing ends of (1-&gt;3)-beta-D-glucans, releasing alpha-glucose.</text>
        <dbReference type="EC" id="3.2.1.58"/>
    </reaction>
</comment>
<feature type="region of interest" description="Disordered" evidence="11">
    <location>
        <begin position="431"/>
        <end position="458"/>
    </location>
</feature>
<organism evidence="13 14">
    <name type="scientific">Ceraceosorus bombacis</name>
    <dbReference type="NCBI Taxonomy" id="401625"/>
    <lineage>
        <taxon>Eukaryota</taxon>
        <taxon>Fungi</taxon>
        <taxon>Dikarya</taxon>
        <taxon>Basidiomycota</taxon>
        <taxon>Ustilaginomycotina</taxon>
        <taxon>Exobasidiomycetes</taxon>
        <taxon>Ceraceosorales</taxon>
        <taxon>Ceraceosoraceae</taxon>
        <taxon>Ceraceosorus</taxon>
    </lineage>
</organism>
<evidence type="ECO:0000256" key="4">
    <source>
        <dbReference type="ARBA" id="ARBA00022729"/>
    </source>
</evidence>
<dbReference type="InterPro" id="IPR001547">
    <property type="entry name" value="Glyco_hydro_5"/>
</dbReference>
<dbReference type="GO" id="GO:0009251">
    <property type="term" value="P:glucan catabolic process"/>
    <property type="evidence" value="ECO:0007669"/>
    <property type="project" value="TreeGrafter"/>
</dbReference>
<evidence type="ECO:0000256" key="1">
    <source>
        <dbReference type="ARBA" id="ARBA00004613"/>
    </source>
</evidence>
<evidence type="ECO:0000256" key="11">
    <source>
        <dbReference type="SAM" id="MobiDB-lite"/>
    </source>
</evidence>
<dbReference type="PANTHER" id="PTHR31297">
    <property type="entry name" value="GLUCAN ENDO-1,6-BETA-GLUCOSIDASE B"/>
    <property type="match status" value="1"/>
</dbReference>
<keyword evidence="5 10" id="KW-0378">Hydrolase</keyword>
<name>A0A0P1B9N5_9BASI</name>
<dbReference type="GO" id="GO:0071555">
    <property type="term" value="P:cell wall organization"/>
    <property type="evidence" value="ECO:0007669"/>
    <property type="project" value="UniProtKB-KW"/>
</dbReference>
<keyword evidence="4" id="KW-0732">Signal</keyword>
<evidence type="ECO:0000256" key="10">
    <source>
        <dbReference type="RuleBase" id="RU361153"/>
    </source>
</evidence>
<keyword evidence="14" id="KW-1185">Reference proteome</keyword>
<feature type="domain" description="Glycoside hydrolase family 5" evidence="12">
    <location>
        <begin position="42"/>
        <end position="343"/>
    </location>
</feature>
<protein>
    <recommendedName>
        <fullName evidence="9">glucan 1,3-beta-glucosidase</fullName>
        <ecNumber evidence="9">3.2.1.58</ecNumber>
    </recommendedName>
</protein>
<comment type="subcellular location">
    <subcellularLocation>
        <location evidence="1">Secreted</location>
    </subcellularLocation>
</comment>
<sequence length="615" mass="67055">MQPELFAPYSAQGAIDTWTLMKIINDPASSASLLQGHYDSWITEDDFRQIKAAGLNTIRLPVPHYMFGDAAGVALKTTSGEPYIGSGLEIPYVDKALRWAKQYGLDVTFDMHTAPYSQNGFDNSGRQGPVGFKNEGGNPADNVNRLIFALTESVKRWVNDPSYGGVIKSIGVLNEPQMWNGNLTRTWMVSQVHKPAYKAIMGNITSNAPIIPSITFHDGFDQPLSDWDSSYTTAQGYTAGTTSLDTHRYQAWAPQVDYTWDQHISYTCGLSSELSNANRVRPTFVGEFSLATRCTNCSYATMSDNINAQNNATQNLFMRRFWEAQQVTYEKSAGWIMWSWKTASRGDWSYKDAMAQGWIPSNLDDYAFARDSNGCPTNNLRKAVTFATTSYPQTNSTGNSTITNTATITGTNTAALPSTTTSTTTFVVTPTTTTTQAPPAPTTTTAAPPASTPTTAVTAPNGYRISWTIQGKRSSYAASTGFISRSTLGQTWLGGSQANTCAANCERVKGCAMAELIRFNGGKEGAAVCALYKTYQQQSTVTYTTGPNGSGAVVTSYAIRRNAGAVKKRQNLWDEIIGQVVDALIPLIPSTGKRIDQNAYPFLKKTTFNFGPYSH</sequence>
<evidence type="ECO:0000313" key="14">
    <source>
        <dbReference type="Proteomes" id="UP000054845"/>
    </source>
</evidence>
<keyword evidence="7" id="KW-0961">Cell wall biogenesis/degradation</keyword>
<dbReference type="EMBL" id="CCYA01000065">
    <property type="protein sequence ID" value="CEH11848.1"/>
    <property type="molecule type" value="Genomic_DNA"/>
</dbReference>
<dbReference type="OrthoDB" id="62120at2759"/>
<evidence type="ECO:0000259" key="12">
    <source>
        <dbReference type="Pfam" id="PF00150"/>
    </source>
</evidence>